<protein>
    <submittedName>
        <fullName evidence="1">Uncharacterized protein</fullName>
    </submittedName>
</protein>
<evidence type="ECO:0000313" key="1">
    <source>
        <dbReference type="EMBL" id="KIH98941.1"/>
    </source>
</evidence>
<gene>
    <name evidence="1" type="ORF">LP52_10390</name>
</gene>
<dbReference type="EMBL" id="JROO01000018">
    <property type="protein sequence ID" value="KIH98941.1"/>
    <property type="molecule type" value="Genomic_DNA"/>
</dbReference>
<dbReference type="AlphaFoldDB" id="A0A0C2JC03"/>
<dbReference type="Proteomes" id="UP000031675">
    <property type="component" value="Unassembled WGS sequence"/>
</dbReference>
<dbReference type="InterPro" id="IPR045596">
    <property type="entry name" value="DUF6459"/>
</dbReference>
<name>A0A0C2JC03_9ACTN</name>
<dbReference type="Pfam" id="PF20060">
    <property type="entry name" value="DUF6459"/>
    <property type="match status" value="1"/>
</dbReference>
<keyword evidence="2" id="KW-1185">Reference proteome</keyword>
<sequence length="113" mass="12683">MAYPHRRSPQQLSRFAQILAEVLAGERPVQQVRPLLGRRAYELLLRRAGCYAGAHRPRLRRTVVRTPAPDVAELSAVVDCGVRCRALALRVAYAQHAWLCTHIETDLCRTPGS</sequence>
<organism evidence="1 2">
    <name type="scientific">Streptomonospora alba</name>
    <dbReference type="NCBI Taxonomy" id="183763"/>
    <lineage>
        <taxon>Bacteria</taxon>
        <taxon>Bacillati</taxon>
        <taxon>Actinomycetota</taxon>
        <taxon>Actinomycetes</taxon>
        <taxon>Streptosporangiales</taxon>
        <taxon>Nocardiopsidaceae</taxon>
        <taxon>Streptomonospora</taxon>
    </lineage>
</organism>
<comment type="caution">
    <text evidence="1">The sequence shown here is derived from an EMBL/GenBank/DDBJ whole genome shotgun (WGS) entry which is preliminary data.</text>
</comment>
<reference evidence="2" key="1">
    <citation type="journal article" date="2015" name="Chem. Biol.">
        <title>Structure, bioactivity, and resistance mechanism of streptomonomicin, an unusual lasso Peptide from an understudied halophilic actinomycete.</title>
        <authorList>
            <person name="Metelev M."/>
            <person name="Tietz J.I."/>
            <person name="Melby J.O."/>
            <person name="Blair P.M."/>
            <person name="Zhu L."/>
            <person name="Livnat I."/>
            <person name="Severinov K."/>
            <person name="Mitchell D.A."/>
        </authorList>
    </citation>
    <scope>NUCLEOTIDE SEQUENCE [LARGE SCALE GENOMIC DNA]</scope>
    <source>
        <strain evidence="2">YIM 90003</strain>
    </source>
</reference>
<proteinExistence type="predicted"/>
<accession>A0A0C2JC03</accession>
<evidence type="ECO:0000313" key="2">
    <source>
        <dbReference type="Proteomes" id="UP000031675"/>
    </source>
</evidence>
<dbReference type="STRING" id="183763.LP52_10390"/>
<dbReference type="OrthoDB" id="3436962at2"/>